<dbReference type="EMBL" id="JAAIUW010000012">
    <property type="protein sequence ID" value="KAF7807407.1"/>
    <property type="molecule type" value="Genomic_DNA"/>
</dbReference>
<evidence type="ECO:0000313" key="1">
    <source>
        <dbReference type="EMBL" id="KAF7807407.1"/>
    </source>
</evidence>
<accession>A0A834STK0</accession>
<name>A0A834STK0_9FABA</name>
<dbReference type="Proteomes" id="UP000634136">
    <property type="component" value="Unassembled WGS sequence"/>
</dbReference>
<comment type="caution">
    <text evidence="1">The sequence shown here is derived from an EMBL/GenBank/DDBJ whole genome shotgun (WGS) entry which is preliminary data.</text>
</comment>
<dbReference type="AlphaFoldDB" id="A0A834STK0"/>
<proteinExistence type="predicted"/>
<sequence length="49" mass="5749">MVWKPSHLRFPKNDIRRLLCNGETLVADPLLRRRDPLGFRHHLTVSTAN</sequence>
<reference evidence="1" key="1">
    <citation type="submission" date="2020-09" db="EMBL/GenBank/DDBJ databases">
        <title>Genome-Enabled Discovery of Anthraquinone Biosynthesis in Senna tora.</title>
        <authorList>
            <person name="Kang S.-H."/>
            <person name="Pandey R.P."/>
            <person name="Lee C.-M."/>
            <person name="Sim J.-S."/>
            <person name="Jeong J.-T."/>
            <person name="Choi B.-S."/>
            <person name="Jung M."/>
            <person name="Ginzburg D."/>
            <person name="Zhao K."/>
            <person name="Won S.Y."/>
            <person name="Oh T.-J."/>
            <person name="Yu Y."/>
            <person name="Kim N.-H."/>
            <person name="Lee O.R."/>
            <person name="Lee T.-H."/>
            <person name="Bashyal P."/>
            <person name="Kim T.-S."/>
            <person name="Lee W.-H."/>
            <person name="Kawkins C."/>
            <person name="Kim C.-K."/>
            <person name="Kim J.S."/>
            <person name="Ahn B.O."/>
            <person name="Rhee S.Y."/>
            <person name="Sohng J.K."/>
        </authorList>
    </citation>
    <scope>NUCLEOTIDE SEQUENCE</scope>
    <source>
        <tissue evidence="1">Leaf</tissue>
    </source>
</reference>
<evidence type="ECO:0000313" key="2">
    <source>
        <dbReference type="Proteomes" id="UP000634136"/>
    </source>
</evidence>
<keyword evidence="2" id="KW-1185">Reference proteome</keyword>
<protein>
    <submittedName>
        <fullName evidence="1">Uncharacterized protein</fullName>
    </submittedName>
</protein>
<organism evidence="1 2">
    <name type="scientific">Senna tora</name>
    <dbReference type="NCBI Taxonomy" id="362788"/>
    <lineage>
        <taxon>Eukaryota</taxon>
        <taxon>Viridiplantae</taxon>
        <taxon>Streptophyta</taxon>
        <taxon>Embryophyta</taxon>
        <taxon>Tracheophyta</taxon>
        <taxon>Spermatophyta</taxon>
        <taxon>Magnoliopsida</taxon>
        <taxon>eudicotyledons</taxon>
        <taxon>Gunneridae</taxon>
        <taxon>Pentapetalae</taxon>
        <taxon>rosids</taxon>
        <taxon>fabids</taxon>
        <taxon>Fabales</taxon>
        <taxon>Fabaceae</taxon>
        <taxon>Caesalpinioideae</taxon>
        <taxon>Cassia clade</taxon>
        <taxon>Senna</taxon>
    </lineage>
</organism>
<gene>
    <name evidence="1" type="ORF">G2W53_039568</name>
</gene>